<evidence type="ECO:0000256" key="2">
    <source>
        <dbReference type="ARBA" id="ARBA00022448"/>
    </source>
</evidence>
<evidence type="ECO:0000256" key="1">
    <source>
        <dbReference type="ARBA" id="ARBA00004141"/>
    </source>
</evidence>
<feature type="transmembrane region" description="Helical" evidence="7">
    <location>
        <begin position="496"/>
        <end position="515"/>
    </location>
</feature>
<dbReference type="FunFam" id="1.20.1250.20:FF:000247">
    <property type="entry name" value="MFS general substrate transporter"/>
    <property type="match status" value="1"/>
</dbReference>
<keyword evidence="10" id="KW-1185">Reference proteome</keyword>
<evidence type="ECO:0000259" key="8">
    <source>
        <dbReference type="PROSITE" id="PS50850"/>
    </source>
</evidence>
<reference evidence="9 10" key="1">
    <citation type="submission" date="2015-06" db="EMBL/GenBank/DDBJ databases">
        <title>Talaromyces atroroseus IBT 11181 draft genome.</title>
        <authorList>
            <person name="Rasmussen K.B."/>
            <person name="Rasmussen S."/>
            <person name="Petersen B."/>
            <person name="Sicheritz-Ponten T."/>
            <person name="Mortensen U.H."/>
            <person name="Thrane U."/>
        </authorList>
    </citation>
    <scope>NUCLEOTIDE SEQUENCE [LARGE SCALE GENOMIC DNA]</scope>
    <source>
        <strain evidence="9 10">IBT 11181</strain>
    </source>
</reference>
<dbReference type="InterPro" id="IPR011701">
    <property type="entry name" value="MFS"/>
</dbReference>
<comment type="subcellular location">
    <subcellularLocation>
        <location evidence="1">Membrane</location>
        <topology evidence="1">Multi-pass membrane protein</topology>
    </subcellularLocation>
</comment>
<feature type="transmembrane region" description="Helical" evidence="7">
    <location>
        <begin position="337"/>
        <end position="359"/>
    </location>
</feature>
<dbReference type="GO" id="GO:0022857">
    <property type="term" value="F:transmembrane transporter activity"/>
    <property type="evidence" value="ECO:0007669"/>
    <property type="project" value="InterPro"/>
</dbReference>
<keyword evidence="2" id="KW-0813">Transport</keyword>
<dbReference type="PANTHER" id="PTHR43791:SF104">
    <property type="entry name" value="MAJOR FACILITATOR SUPERFAMILY (MFS) PROFILE DOMAIN-CONTAINING PROTEIN-RELATED"/>
    <property type="match status" value="1"/>
</dbReference>
<keyword evidence="5 7" id="KW-0472">Membrane</keyword>
<feature type="transmembrane region" description="Helical" evidence="7">
    <location>
        <begin position="401"/>
        <end position="420"/>
    </location>
</feature>
<feature type="transmembrane region" description="Helical" evidence="7">
    <location>
        <begin position="192"/>
        <end position="211"/>
    </location>
</feature>
<evidence type="ECO:0000256" key="4">
    <source>
        <dbReference type="ARBA" id="ARBA00022989"/>
    </source>
</evidence>
<feature type="transmembrane region" description="Helical" evidence="7">
    <location>
        <begin position="162"/>
        <end position="180"/>
    </location>
</feature>
<evidence type="ECO:0000256" key="5">
    <source>
        <dbReference type="ARBA" id="ARBA00023136"/>
    </source>
</evidence>
<evidence type="ECO:0000313" key="10">
    <source>
        <dbReference type="Proteomes" id="UP000214365"/>
    </source>
</evidence>
<name>A0A225AAD8_TALAT</name>
<feature type="domain" description="Major facilitator superfamily (MFS) profile" evidence="8">
    <location>
        <begin position="95"/>
        <end position="519"/>
    </location>
</feature>
<dbReference type="Gene3D" id="1.20.1250.20">
    <property type="entry name" value="MFS general substrate transporter like domains"/>
    <property type="match status" value="1"/>
</dbReference>
<evidence type="ECO:0000256" key="6">
    <source>
        <dbReference type="SAM" id="MobiDB-lite"/>
    </source>
</evidence>
<dbReference type="Pfam" id="PF07690">
    <property type="entry name" value="MFS_1"/>
    <property type="match status" value="1"/>
</dbReference>
<dbReference type="AlphaFoldDB" id="A0A225AAD8"/>
<proteinExistence type="predicted"/>
<feature type="region of interest" description="Disordered" evidence="6">
    <location>
        <begin position="1"/>
        <end position="32"/>
    </location>
</feature>
<dbReference type="PANTHER" id="PTHR43791">
    <property type="entry name" value="PERMEASE-RELATED"/>
    <property type="match status" value="1"/>
</dbReference>
<dbReference type="RefSeq" id="XP_020117943.1">
    <property type="nucleotide sequence ID" value="XM_020262206.1"/>
</dbReference>
<dbReference type="SUPFAM" id="SSF103473">
    <property type="entry name" value="MFS general substrate transporter"/>
    <property type="match status" value="1"/>
</dbReference>
<keyword evidence="4 7" id="KW-1133">Transmembrane helix</keyword>
<dbReference type="GO" id="GO:0016020">
    <property type="term" value="C:membrane"/>
    <property type="evidence" value="ECO:0007669"/>
    <property type="project" value="UniProtKB-SubCell"/>
</dbReference>
<gene>
    <name evidence="9" type="ORF">UA08_07281</name>
</gene>
<comment type="caution">
    <text evidence="9">The sequence shown here is derived from an EMBL/GenBank/DDBJ whole genome shotgun (WGS) entry which is preliminary data.</text>
</comment>
<feature type="transmembrane region" description="Helical" evidence="7">
    <location>
        <begin position="371"/>
        <end position="389"/>
    </location>
</feature>
<protein>
    <recommendedName>
        <fullName evidence="8">Major facilitator superfamily (MFS) profile domain-containing protein</fullName>
    </recommendedName>
</protein>
<evidence type="ECO:0000256" key="7">
    <source>
        <dbReference type="SAM" id="Phobius"/>
    </source>
</evidence>
<dbReference type="PROSITE" id="PS50850">
    <property type="entry name" value="MFS"/>
    <property type="match status" value="1"/>
</dbReference>
<sequence length="555" mass="62667">MSGKEGIDPVSGQYVVGPGSDKSDAEAKVATSVSPGALESLRQRVVGVDTTFDQSEDIRYYKPIESYEGFHRWDPDFEWEEWEEKKIVRKIDLRICTFACLTFFALQLDRGNLVQATSDNMLSDLGLSTNDYNTGNTIFYVCFLFAELPSQLISKRVGPDRWIPIQMVCWSLIAACQAFLQGRGSFFTCRALLGLFEGGFIPDTVLFLSYWYTSKELPFRLTWFWTAFESTAIIGAFLAYGFLHIPTSSGTGQWRYLFALEGLITGVIGIFAAFYMPPSPTQTAGRFRGRKGWFSEREEKIMVNRVIRDDPSKGTMHNRQALTPKLLLEALYDYDLWPIYLIGLVWLIPTAPATSYISLELKSLGFGTFQTNLLTIPAYVIFIINLQLFTWLTERFNDRMLLGAVAEIWNLALLIALEVLPADVSAWSRYVLIILIIGSPYLHAAIVAMTSRNAGSVRTRTVASAMYNMTVQASNIIAGNIYRSNDAPLYRTGNKVLIAITCLSLALFLFAKVYYETKNRRRARIWDAMSSEERDAYLASNTHSGNKSGYLQTRF</sequence>
<feature type="transmembrane region" description="Helical" evidence="7">
    <location>
        <begin position="223"/>
        <end position="243"/>
    </location>
</feature>
<accession>A0A225AAD8</accession>
<organism evidence="9 10">
    <name type="scientific">Talaromyces atroroseus</name>
    <dbReference type="NCBI Taxonomy" id="1441469"/>
    <lineage>
        <taxon>Eukaryota</taxon>
        <taxon>Fungi</taxon>
        <taxon>Dikarya</taxon>
        <taxon>Ascomycota</taxon>
        <taxon>Pezizomycotina</taxon>
        <taxon>Eurotiomycetes</taxon>
        <taxon>Eurotiomycetidae</taxon>
        <taxon>Eurotiales</taxon>
        <taxon>Trichocomaceae</taxon>
        <taxon>Talaromyces</taxon>
        <taxon>Talaromyces sect. Trachyspermi</taxon>
    </lineage>
</organism>
<evidence type="ECO:0000313" key="9">
    <source>
        <dbReference type="EMBL" id="OKL57822.1"/>
    </source>
</evidence>
<dbReference type="Proteomes" id="UP000214365">
    <property type="component" value="Unassembled WGS sequence"/>
</dbReference>
<evidence type="ECO:0000256" key="3">
    <source>
        <dbReference type="ARBA" id="ARBA00022692"/>
    </source>
</evidence>
<dbReference type="EMBL" id="LFMY01000011">
    <property type="protein sequence ID" value="OKL57822.1"/>
    <property type="molecule type" value="Genomic_DNA"/>
</dbReference>
<feature type="transmembrane region" description="Helical" evidence="7">
    <location>
        <begin position="255"/>
        <end position="276"/>
    </location>
</feature>
<keyword evidence="3 7" id="KW-0812">Transmembrane</keyword>
<feature type="transmembrane region" description="Helical" evidence="7">
    <location>
        <begin position="427"/>
        <end position="449"/>
    </location>
</feature>
<dbReference type="OrthoDB" id="1935484at2759"/>
<dbReference type="STRING" id="1441469.A0A225AAD8"/>
<dbReference type="InterPro" id="IPR036259">
    <property type="entry name" value="MFS_trans_sf"/>
</dbReference>
<dbReference type="GeneID" id="31007037"/>
<dbReference type="InterPro" id="IPR020846">
    <property type="entry name" value="MFS_dom"/>
</dbReference>
<dbReference type="FunFam" id="1.20.1250.20:FF:000106">
    <property type="entry name" value="MFS transporter, putative"/>
    <property type="match status" value="1"/>
</dbReference>